<evidence type="ECO:0000256" key="11">
    <source>
        <dbReference type="ARBA" id="ARBA00023136"/>
    </source>
</evidence>
<evidence type="ECO:0000256" key="3">
    <source>
        <dbReference type="ARBA" id="ARBA00008919"/>
    </source>
</evidence>
<accession>A0A2K6G1Z4</accession>
<sequence length="374" mass="42977">MDPPGLAKRQCLWRPCLAGLLLQLLLVVCFFSYQRVSRDGSTRSPRPGSIALESVTSAPNGSCCQATSGARARPPLLILLWTWPFNSPVSLSRCSEMLPGAADCHLSADRSVYPQAHGVIVHHRDVMYSPTTQLPPSPRPPGQRWVWFNMESPTNSWHLQAMDGRFNLTMSYRSDSDIFVPYGWLEPWPGQPAHAVVNLSAKTELAAWVVSNWRPDSARVRYYQALQMHLKVDVYGRNHKPLPQSGMAQLLARYKFYLAFENSQHRDYITEKLWRNAMDAWAVPVVLGPGRDNYERFLPPDAFIHVDDFRSPRDLARYLQVLDKDQTRYLGYFRWREALRPRAFSWALAFCKACWQLQQESRYQTVPSLASWFT</sequence>
<dbReference type="EC" id="2.4.1.-" evidence="26"/>
<evidence type="ECO:0000256" key="12">
    <source>
        <dbReference type="ARBA" id="ARBA00023180"/>
    </source>
</evidence>
<comment type="catalytic activity">
    <reaction evidence="15">
        <text>a beta-D-galactosyl-(1-&gt;3)-N-acetyl-beta-D-glucosaminyl derivative + GDP-beta-L-fucose = a beta-D-galactosyl-(1-&gt;3)-[alpha-L-fucosyl-(1-&gt;4)]-N-acetyl-beta-D-glucosaminyl derivative + GDP + H(+)</text>
        <dbReference type="Rhea" id="RHEA:23628"/>
        <dbReference type="ChEBI" id="CHEBI:15378"/>
        <dbReference type="ChEBI" id="CHEBI:57273"/>
        <dbReference type="ChEBI" id="CHEBI:58189"/>
        <dbReference type="ChEBI" id="CHEBI:133506"/>
        <dbReference type="ChEBI" id="CHEBI:140304"/>
        <dbReference type="EC" id="2.4.1.65"/>
    </reaction>
    <physiologicalReaction direction="left-to-right" evidence="15">
        <dbReference type="Rhea" id="RHEA:23629"/>
    </physiologicalReaction>
</comment>
<keyword evidence="10" id="KW-0443">Lipid metabolism</keyword>
<evidence type="ECO:0000256" key="5">
    <source>
        <dbReference type="ARBA" id="ARBA00022679"/>
    </source>
</evidence>
<comment type="pathway">
    <text evidence="2">Protein modification; protein glycosylation.</text>
</comment>
<evidence type="ECO:0000256" key="25">
    <source>
        <dbReference type="ARBA" id="ARBA00052236"/>
    </source>
</evidence>
<evidence type="ECO:0000256" key="16">
    <source>
        <dbReference type="ARBA" id="ARBA00036468"/>
    </source>
</evidence>
<feature type="region of interest" description="Disordered" evidence="27">
    <location>
        <begin position="38"/>
        <end position="60"/>
    </location>
</feature>
<dbReference type="UniPathway" id="UPA00378"/>
<dbReference type="Ensembl" id="ENSPCOT00000030900.1">
    <property type="protein sequence ID" value="ENSPCOP00000020247.1"/>
    <property type="gene ID" value="ENSPCOG00000022083.1"/>
</dbReference>
<dbReference type="Pfam" id="PF00852">
    <property type="entry name" value="Glyco_transf_10"/>
    <property type="match status" value="1"/>
</dbReference>
<dbReference type="InterPro" id="IPR055270">
    <property type="entry name" value="Glyco_tran_10_C"/>
</dbReference>
<evidence type="ECO:0000256" key="6">
    <source>
        <dbReference type="ARBA" id="ARBA00022692"/>
    </source>
</evidence>
<evidence type="ECO:0000256" key="9">
    <source>
        <dbReference type="ARBA" id="ARBA00023034"/>
    </source>
</evidence>
<comment type="catalytic activity">
    <reaction evidence="13">
        <text>a beta-D-galactosyl-(1-&gt;4)-N-acetyl-beta-D-glucosaminyl derivative + GDP-beta-L-fucose = a beta-D-galactosyl-(1-&gt;4)-[alpha-L-fucosyl-(1-&gt;3)]-N-acetyl-beta-D-glucosaminyl derivative + GDP + H(+)</text>
        <dbReference type="Rhea" id="RHEA:14257"/>
        <dbReference type="ChEBI" id="CHEBI:15378"/>
        <dbReference type="ChEBI" id="CHEBI:57273"/>
        <dbReference type="ChEBI" id="CHEBI:58189"/>
        <dbReference type="ChEBI" id="CHEBI:133507"/>
        <dbReference type="ChEBI" id="CHEBI:137941"/>
        <dbReference type="EC" id="2.4.1.152"/>
    </reaction>
    <physiologicalReaction direction="left-to-right" evidence="13">
        <dbReference type="Rhea" id="RHEA:14258"/>
    </physiologicalReaction>
</comment>
<keyword evidence="31" id="KW-1185">Reference proteome</keyword>
<keyword evidence="12" id="KW-0325">Glycoprotein</keyword>
<dbReference type="PANTHER" id="PTHR11929">
    <property type="entry name" value="ALPHA- 1,3 -FUCOSYLTRANSFERASE"/>
    <property type="match status" value="1"/>
</dbReference>
<keyword evidence="11 26" id="KW-0472">Membrane</keyword>
<keyword evidence="9 26" id="KW-0333">Golgi apparatus</keyword>
<dbReference type="InterPro" id="IPR038577">
    <property type="entry name" value="GT10-like_C_sf"/>
</dbReference>
<dbReference type="GO" id="GO:0009312">
    <property type="term" value="P:oligosaccharide biosynthetic process"/>
    <property type="evidence" value="ECO:0007669"/>
    <property type="project" value="UniProtKB-ARBA"/>
</dbReference>
<evidence type="ECO:0000256" key="4">
    <source>
        <dbReference type="ARBA" id="ARBA00022676"/>
    </source>
</evidence>
<evidence type="ECO:0000256" key="20">
    <source>
        <dbReference type="ARBA" id="ARBA00036757"/>
    </source>
</evidence>
<protein>
    <recommendedName>
        <fullName evidence="26">Fucosyltransferase</fullName>
        <ecNumber evidence="26">2.4.1.-</ecNumber>
    </recommendedName>
</protein>
<comment type="catalytic activity">
    <reaction evidence="24">
        <text>a neolactoside nLc6Cer + GDP-beta-L-fucose = beta-D-galactosyl-(1-&gt;4)-N-acetyl-beta-D-glucosaminyl-(1-&gt;3)-beta-D-galactosyl-(1-&gt;4)-[alpha-L-fucosyl-(1-&gt;3)]-N-acetyl-beta-D-glucosaminyl-(1-&gt;3)-beta-D-galactosyl-(1-&gt;4)-beta-D-glucosyl-(1&lt;-&gt;1')-ceramide + GDP + H(+)</text>
        <dbReference type="Rhea" id="RHEA:48364"/>
        <dbReference type="ChEBI" id="CHEBI:15378"/>
        <dbReference type="ChEBI" id="CHEBI:57273"/>
        <dbReference type="ChEBI" id="CHEBI:58189"/>
        <dbReference type="ChEBI" id="CHEBI:90357"/>
        <dbReference type="ChEBI" id="CHEBI:90358"/>
    </reaction>
    <physiologicalReaction direction="left-to-right" evidence="24">
        <dbReference type="Rhea" id="RHEA:48365"/>
    </physiologicalReaction>
</comment>
<proteinExistence type="inferred from homology"/>
<dbReference type="GO" id="GO:0017060">
    <property type="term" value="F:3-galactosyl-N-acetylglucosaminide 4-alpha-L-fucosyltransferase activity"/>
    <property type="evidence" value="ECO:0007669"/>
    <property type="project" value="UniProtKB-EC"/>
</dbReference>
<dbReference type="Gene3D" id="3.40.50.11660">
    <property type="entry name" value="Glycosyl transferase family 10, C-terminal domain"/>
    <property type="match status" value="1"/>
</dbReference>
<evidence type="ECO:0000259" key="28">
    <source>
        <dbReference type="Pfam" id="PF00852"/>
    </source>
</evidence>
<comment type="catalytic activity">
    <reaction evidence="21">
        <text>beta-D-galactosyl-(1-&gt;4)-N-acetyl-D-glucosamine + GDP-beta-L-fucose = beta-D-galactosyl-(1-&gt;4)-[alpha-L-fucosyl-(1-&gt;3)]-N-acetyl-D-glucosamine + GDP + H(+)</text>
        <dbReference type="Rhea" id="RHEA:62824"/>
        <dbReference type="ChEBI" id="CHEBI:15378"/>
        <dbReference type="ChEBI" id="CHEBI:57273"/>
        <dbReference type="ChEBI" id="CHEBI:58189"/>
        <dbReference type="ChEBI" id="CHEBI:60152"/>
        <dbReference type="ChEBI" id="CHEBI:62287"/>
    </reaction>
    <physiologicalReaction direction="left-to-right" evidence="21">
        <dbReference type="Rhea" id="RHEA:62825"/>
    </physiologicalReaction>
</comment>
<name>A0A2K6G1Z4_PROCO</name>
<dbReference type="STRING" id="379532.ENSPCOP00000020247"/>
<comment type="catalytic activity">
    <reaction evidence="14">
        <text>an alpha-Neu5Ac-(2-&gt;3)-beta-D-Gal-(1-&gt;4)-beta-D-GlcNAc-(1-&gt;3)-beta-D-Gal-(1-&gt;4)-[alpha-L-Fuc-(1-&gt;3)]-beta-D-GlcNAc derivative + GDP-beta-L-fucose = an alpha-Neu5Ac-(2-&gt;3)-beta-D-Gal-(1-&gt;4)-[alpha-L-Fuc-(1-&gt;3)]-beta-D-GlcNAc-(1-&gt;3)-beta-D-Gal-(1-&gt;4)-[alpha-L-Fuc-(1-&gt;3)]-beta-D-GlcNAc derivative + GDP + H(+)</text>
        <dbReference type="Rhea" id="RHEA:52864"/>
        <dbReference type="ChEBI" id="CHEBI:15378"/>
        <dbReference type="ChEBI" id="CHEBI:57273"/>
        <dbReference type="ChEBI" id="CHEBI:58189"/>
        <dbReference type="ChEBI" id="CHEBI:145342"/>
        <dbReference type="ChEBI" id="CHEBI:145343"/>
    </reaction>
    <physiologicalReaction direction="left-to-right" evidence="14">
        <dbReference type="Rhea" id="RHEA:52865"/>
    </physiologicalReaction>
</comment>
<dbReference type="InterPro" id="IPR001503">
    <property type="entry name" value="Glyco_trans_10"/>
</dbReference>
<organism evidence="30 31">
    <name type="scientific">Propithecus coquereli</name>
    <name type="common">Coquerel's sifaka</name>
    <name type="synonym">Propithecus verreauxi coquereli</name>
    <dbReference type="NCBI Taxonomy" id="379532"/>
    <lineage>
        <taxon>Eukaryota</taxon>
        <taxon>Metazoa</taxon>
        <taxon>Chordata</taxon>
        <taxon>Craniata</taxon>
        <taxon>Vertebrata</taxon>
        <taxon>Euteleostomi</taxon>
        <taxon>Mammalia</taxon>
        <taxon>Eutheria</taxon>
        <taxon>Euarchontoglires</taxon>
        <taxon>Primates</taxon>
        <taxon>Strepsirrhini</taxon>
        <taxon>Lemuriformes</taxon>
        <taxon>Indriidae</taxon>
        <taxon>Propithecus</taxon>
    </lineage>
</organism>
<evidence type="ECO:0000256" key="2">
    <source>
        <dbReference type="ARBA" id="ARBA00004922"/>
    </source>
</evidence>
<evidence type="ECO:0000256" key="8">
    <source>
        <dbReference type="ARBA" id="ARBA00022989"/>
    </source>
</evidence>
<evidence type="ECO:0000256" key="17">
    <source>
        <dbReference type="ARBA" id="ARBA00036481"/>
    </source>
</evidence>
<evidence type="ECO:0000256" key="15">
    <source>
        <dbReference type="ARBA" id="ARBA00036273"/>
    </source>
</evidence>
<comment type="catalytic activity">
    <reaction evidence="22">
        <text>a neolactoside nLc6Cer(d18:1(4E)) + GDP-beta-L-fucose = a neolactoside III(3)-alpha-Fuc-nLc6Cer(d18:1(4E)) + GDP + H(+)</text>
        <dbReference type="Rhea" id="RHEA:48336"/>
        <dbReference type="ChEBI" id="CHEBI:15378"/>
        <dbReference type="ChEBI" id="CHEBI:57273"/>
        <dbReference type="ChEBI" id="CHEBI:58189"/>
        <dbReference type="ChEBI" id="CHEBI:61610"/>
        <dbReference type="ChEBI" id="CHEBI:90307"/>
    </reaction>
    <physiologicalReaction direction="left-to-right" evidence="22">
        <dbReference type="Rhea" id="RHEA:48337"/>
    </physiologicalReaction>
</comment>
<evidence type="ECO:0000256" key="24">
    <source>
        <dbReference type="ARBA" id="ARBA00048398"/>
    </source>
</evidence>
<dbReference type="OMA" id="CKACRIL"/>
<feature type="transmembrane region" description="Helical" evidence="26">
    <location>
        <begin position="12"/>
        <end position="33"/>
    </location>
</feature>
<dbReference type="InterPro" id="IPR031481">
    <property type="entry name" value="Glyco_tran_10_N"/>
</dbReference>
<evidence type="ECO:0000256" key="26">
    <source>
        <dbReference type="RuleBase" id="RU003832"/>
    </source>
</evidence>
<dbReference type="GeneTree" id="ENSGT00940000163389"/>
<keyword evidence="6 26" id="KW-0812">Transmembrane</keyword>
<comment type="catalytic activity">
    <reaction evidence="18">
        <text>a neolactoside nLc4Cer(d18:1(4E)) + GDP-beta-L-fucose = a neolactoside III(3)-alpha-Fuc-nLc4Cer(d18:1(4E)) + GDP + H(+)</text>
        <dbReference type="Rhea" id="RHEA:48332"/>
        <dbReference type="ChEBI" id="CHEBI:15378"/>
        <dbReference type="ChEBI" id="CHEBI:17006"/>
        <dbReference type="ChEBI" id="CHEBI:57273"/>
        <dbReference type="ChEBI" id="CHEBI:58189"/>
        <dbReference type="ChEBI" id="CHEBI:77240"/>
    </reaction>
    <physiologicalReaction direction="left-to-right" evidence="18">
        <dbReference type="Rhea" id="RHEA:48333"/>
    </physiologicalReaction>
</comment>
<evidence type="ECO:0000256" key="21">
    <source>
        <dbReference type="ARBA" id="ARBA00036928"/>
    </source>
</evidence>
<evidence type="ECO:0000256" key="10">
    <source>
        <dbReference type="ARBA" id="ARBA00023098"/>
    </source>
</evidence>
<feature type="domain" description="Fucosyltransferase C-terminal" evidence="28">
    <location>
        <begin position="200"/>
        <end position="372"/>
    </location>
</feature>
<comment type="catalytic activity">
    <reaction evidence="25">
        <text>a neolactoside VI(3)-alpha-NeuNAc-nLc6Cer + GDP-beta-L-fucose = a neolactoside VI(3)-alpha-NeuAc,III(3)-alphaFuc-nLc6Cer + GDP + H(+)</text>
        <dbReference type="Rhea" id="RHEA:48352"/>
        <dbReference type="ChEBI" id="CHEBI:15378"/>
        <dbReference type="ChEBI" id="CHEBI:57273"/>
        <dbReference type="ChEBI" id="CHEBI:58189"/>
        <dbReference type="ChEBI" id="CHEBI:90335"/>
        <dbReference type="ChEBI" id="CHEBI:90339"/>
    </reaction>
    <physiologicalReaction direction="left-to-right" evidence="25">
        <dbReference type="Rhea" id="RHEA:48353"/>
    </physiologicalReaction>
</comment>
<dbReference type="GO" id="GO:0006665">
    <property type="term" value="P:sphingolipid metabolic process"/>
    <property type="evidence" value="ECO:0007669"/>
    <property type="project" value="UniProtKB-ARBA"/>
</dbReference>
<evidence type="ECO:0000256" key="18">
    <source>
        <dbReference type="ARBA" id="ARBA00036497"/>
    </source>
</evidence>
<comment type="catalytic activity">
    <reaction evidence="17">
        <text>an N-acetyl-alpha-neuraminyl-(2-&gt;3)-beta-D-galactosyl-(1-&gt;4)-N-acetyl-beta-D-glucosaminyl derivative + GDP-beta-L-fucose = an alpha-Neu5Ac-(2-&gt;3)-beta-D-Gal-(1-&gt;4)-[alpha-L-Fuc-(1-&gt;3)]-beta-D-GlcNAc derivative + GDP + H(+)</text>
        <dbReference type="Rhea" id="RHEA:56076"/>
        <dbReference type="ChEBI" id="CHEBI:15378"/>
        <dbReference type="ChEBI" id="CHEBI:57273"/>
        <dbReference type="ChEBI" id="CHEBI:58189"/>
        <dbReference type="ChEBI" id="CHEBI:136545"/>
        <dbReference type="ChEBI" id="CHEBI:139509"/>
    </reaction>
    <physiologicalReaction direction="left-to-right" evidence="17">
        <dbReference type="Rhea" id="RHEA:56077"/>
    </physiologicalReaction>
</comment>
<dbReference type="Pfam" id="PF17039">
    <property type="entry name" value="Glyco_tran_10_N"/>
    <property type="match status" value="1"/>
</dbReference>
<evidence type="ECO:0000256" key="1">
    <source>
        <dbReference type="ARBA" id="ARBA00004447"/>
    </source>
</evidence>
<evidence type="ECO:0000259" key="29">
    <source>
        <dbReference type="Pfam" id="PF17039"/>
    </source>
</evidence>
<keyword evidence="8 26" id="KW-1133">Transmembrane helix</keyword>
<dbReference type="FunFam" id="3.40.50.11660:FF:000001">
    <property type="entry name" value="alpha-(1,3)-fucosyltransferase 9"/>
    <property type="match status" value="1"/>
</dbReference>
<evidence type="ECO:0000256" key="27">
    <source>
        <dbReference type="SAM" id="MobiDB-lite"/>
    </source>
</evidence>
<dbReference type="PANTHER" id="PTHR11929:SF11">
    <property type="entry name" value="4-GALACTOSYL-N-ACETYLGLUCOSAMINIDE 3-ALPHA-L-FUCOSYLTRANSFERASE FUT5"/>
    <property type="match status" value="1"/>
</dbReference>
<evidence type="ECO:0000256" key="7">
    <source>
        <dbReference type="ARBA" id="ARBA00022968"/>
    </source>
</evidence>
<dbReference type="SUPFAM" id="SSF53756">
    <property type="entry name" value="UDP-Glycosyltransferase/glycogen phosphorylase"/>
    <property type="match status" value="1"/>
</dbReference>
<keyword evidence="5 26" id="KW-0808">Transferase</keyword>
<comment type="catalytic activity">
    <reaction evidence="16">
        <text>an alpha-Neu5Ac-(2-&gt;3)-beta-D-Gal-(1-&gt;3)-D-GlcNAc derivative + GDP-beta-L-fucose = an alpha-Neu5Ac-(2-&gt;3)-beta-D-Gal-(1-&gt;3)-[alpha-L-Fuc-(1-&gt;4)]-beta-D-GlcNAc derivative + GDP + H(+)</text>
        <dbReference type="Rhea" id="RHEA:62904"/>
        <dbReference type="ChEBI" id="CHEBI:15378"/>
        <dbReference type="ChEBI" id="CHEBI:57273"/>
        <dbReference type="ChEBI" id="CHEBI:58189"/>
        <dbReference type="ChEBI" id="CHEBI:146021"/>
        <dbReference type="ChEBI" id="CHEBI:146022"/>
    </reaction>
    <physiologicalReaction direction="left-to-right" evidence="16">
        <dbReference type="Rhea" id="RHEA:62905"/>
    </physiologicalReaction>
</comment>
<feature type="domain" description="Fucosyltransferase N-terminal" evidence="29">
    <location>
        <begin position="76"/>
        <end position="183"/>
    </location>
</feature>
<evidence type="ECO:0000256" key="14">
    <source>
        <dbReference type="ARBA" id="ARBA00036052"/>
    </source>
</evidence>
<evidence type="ECO:0000313" key="31">
    <source>
        <dbReference type="Proteomes" id="UP000233160"/>
    </source>
</evidence>
<keyword evidence="7" id="KW-0735">Signal-anchor</keyword>
<evidence type="ECO:0000256" key="13">
    <source>
        <dbReference type="ARBA" id="ARBA00029329"/>
    </source>
</evidence>
<dbReference type="GO" id="GO:0017083">
    <property type="term" value="F:4-galactosyl-N-acetylglucosaminide 3-alpha-L-fucosyltransferase activity"/>
    <property type="evidence" value="ECO:0007669"/>
    <property type="project" value="UniProtKB-EC"/>
</dbReference>
<evidence type="ECO:0000256" key="22">
    <source>
        <dbReference type="ARBA" id="ARBA00036999"/>
    </source>
</evidence>
<evidence type="ECO:0000313" key="30">
    <source>
        <dbReference type="Ensembl" id="ENSPCOP00000020247.1"/>
    </source>
</evidence>
<dbReference type="GO" id="GO:0032580">
    <property type="term" value="C:Golgi cisterna membrane"/>
    <property type="evidence" value="ECO:0007669"/>
    <property type="project" value="UniProtKB-SubCell"/>
</dbReference>
<keyword evidence="4 26" id="KW-0328">Glycosyltransferase</keyword>
<comment type="catalytic activity">
    <reaction evidence="19">
        <text>alpha-L-Fuc-(1-&gt;2)-beta-D-Gal-(1-&gt;4)-D-GlcNAc + GDP-beta-L-fucose = alpha-L-Fuc-(1-&gt;2)-beta-D-Gal-(1-&gt;4)-[alpha-L-Fuc-(1-&gt;3)]-D-GlcNAc + GDP + H(+)</text>
        <dbReference type="Rhea" id="RHEA:62900"/>
        <dbReference type="ChEBI" id="CHEBI:15378"/>
        <dbReference type="ChEBI" id="CHEBI:57273"/>
        <dbReference type="ChEBI" id="CHEBI:58189"/>
        <dbReference type="ChEBI" id="CHEBI:62263"/>
        <dbReference type="ChEBI" id="CHEBI:62507"/>
    </reaction>
</comment>
<comment type="similarity">
    <text evidence="3 26">Belongs to the glycosyltransferase 10 family.</text>
</comment>
<dbReference type="AlphaFoldDB" id="A0A2K6G1Z4"/>
<evidence type="ECO:0000256" key="23">
    <source>
        <dbReference type="ARBA" id="ARBA00047526"/>
    </source>
</evidence>
<comment type="catalytic activity">
    <reaction evidence="23">
        <text>N-acetyl-alpha-neuraminosyl-(2-&gt;3)-beta-D-galactosyl-(1-&gt;4)-N-acetyl-beta-D-glucosamine + GDP-beta-L-fucose = N-acetyl-alpha-neuraminosyl-(2-&gt;3)-beta-D-galactosyl-(1-&gt;4)-[alpha-L-fucosyl-(1-&gt;3)]-N-acetyl-beta-D-glucosamine + GDP + H(+)</text>
        <dbReference type="Rhea" id="RHEA:62836"/>
        <dbReference type="ChEBI" id="CHEBI:15378"/>
        <dbReference type="ChEBI" id="CHEBI:57273"/>
        <dbReference type="ChEBI" id="CHEBI:58189"/>
        <dbReference type="ChEBI" id="CHEBI:145937"/>
        <dbReference type="ChEBI" id="CHEBI:145938"/>
    </reaction>
    <physiologicalReaction direction="left-to-right" evidence="23">
        <dbReference type="Rhea" id="RHEA:62837"/>
    </physiologicalReaction>
</comment>
<dbReference type="Proteomes" id="UP000233160">
    <property type="component" value="Unassembled WGS sequence"/>
</dbReference>
<comment type="subcellular location">
    <subcellularLocation>
        <location evidence="1 26">Golgi apparatus</location>
        <location evidence="1 26">Golgi stack membrane</location>
        <topology evidence="1 26">Single-pass type II membrane protein</topology>
    </subcellularLocation>
</comment>
<dbReference type="GO" id="GO:0098588">
    <property type="term" value="C:bounding membrane of organelle"/>
    <property type="evidence" value="ECO:0007669"/>
    <property type="project" value="UniProtKB-ARBA"/>
</dbReference>
<reference evidence="30" key="1">
    <citation type="submission" date="2025-08" db="UniProtKB">
        <authorList>
            <consortium name="Ensembl"/>
        </authorList>
    </citation>
    <scope>IDENTIFICATION</scope>
</reference>
<comment type="catalytic activity">
    <reaction evidence="20">
        <text>a neolactoside nLc4Cer + GDP-beta-L-fucose = a neolactoside III(3)-alpha-Fuc-nLc4Cer + GDP + H(+)</text>
        <dbReference type="Rhea" id="RHEA:48376"/>
        <dbReference type="ChEBI" id="CHEBI:15378"/>
        <dbReference type="ChEBI" id="CHEBI:57273"/>
        <dbReference type="ChEBI" id="CHEBI:58189"/>
        <dbReference type="ChEBI" id="CHEBI:90376"/>
        <dbReference type="ChEBI" id="CHEBI:90379"/>
    </reaction>
    <physiologicalReaction direction="left-to-right" evidence="20">
        <dbReference type="Rhea" id="RHEA:48377"/>
    </physiologicalReaction>
</comment>
<reference evidence="30" key="2">
    <citation type="submission" date="2025-09" db="UniProtKB">
        <authorList>
            <consortium name="Ensembl"/>
        </authorList>
    </citation>
    <scope>IDENTIFICATION</scope>
</reference>
<evidence type="ECO:0000256" key="19">
    <source>
        <dbReference type="ARBA" id="ARBA00036594"/>
    </source>
</evidence>